<dbReference type="PIRSF" id="PIRSF000090">
    <property type="entry name" value="Beta-ETF"/>
    <property type="match status" value="1"/>
</dbReference>
<accession>A0A3M8DKL5</accession>
<keyword evidence="11" id="KW-1185">Reference proteome</keyword>
<sequence length="254" mass="27970">MKILVFIKQTFDTEEKITIDNGKISDQGVTFILNPYDEYAIEEAVVLKETFGGEITVIAMGHYTEEAIRTALAMGADKAIVIDDETSEGDEFTVSKVLAAIAEKETYELILCGCMSIDNGSAQIGARLAEELGIPHILTITKLLIDGNKVLVEKDAEGDTEIIESHLPILLTTQQGLNEPRYPSLPGLMKAKKKPIQHVSVNDLEITLDQMKAKTIITEQYLPNKKKAGKILGGELLQQVKELTAFLQEEVKVI</sequence>
<dbReference type="InterPro" id="IPR033948">
    <property type="entry name" value="ETF_beta_N"/>
</dbReference>
<evidence type="ECO:0000256" key="7">
    <source>
        <dbReference type="ARBA" id="ARBA00042002"/>
    </source>
</evidence>
<dbReference type="Gene3D" id="3.40.50.620">
    <property type="entry name" value="HUPs"/>
    <property type="match status" value="1"/>
</dbReference>
<evidence type="ECO:0000256" key="4">
    <source>
        <dbReference type="ARBA" id="ARBA00022448"/>
    </source>
</evidence>
<dbReference type="Proteomes" id="UP000271031">
    <property type="component" value="Unassembled WGS sequence"/>
</dbReference>
<dbReference type="RefSeq" id="WP_122918489.1">
    <property type="nucleotide sequence ID" value="NZ_RHHQ01000011.1"/>
</dbReference>
<dbReference type="OrthoDB" id="9804960at2"/>
<dbReference type="Pfam" id="PF01012">
    <property type="entry name" value="ETF"/>
    <property type="match status" value="1"/>
</dbReference>
<dbReference type="PANTHER" id="PTHR21294">
    <property type="entry name" value="ELECTRON TRANSFER FLAVOPROTEIN BETA-SUBUNIT"/>
    <property type="match status" value="1"/>
</dbReference>
<dbReference type="InterPro" id="IPR014730">
    <property type="entry name" value="ETF_a/b_N"/>
</dbReference>
<dbReference type="AlphaFoldDB" id="A0A3M8DKL5"/>
<comment type="function">
    <text evidence="6">The electron transfer flavoprotein serves as a specific electron acceptor for other dehydrogenases. It transfers the electrons to the main respiratory chain via ETF-ubiquinone oxidoreductase (ETF dehydrogenase).</text>
</comment>
<dbReference type="InterPro" id="IPR012255">
    <property type="entry name" value="ETF_b"/>
</dbReference>
<dbReference type="PROSITE" id="PS01065">
    <property type="entry name" value="ETF_BETA"/>
    <property type="match status" value="1"/>
</dbReference>
<dbReference type="InterPro" id="IPR014729">
    <property type="entry name" value="Rossmann-like_a/b/a_fold"/>
</dbReference>
<reference evidence="10 11" key="1">
    <citation type="submission" date="2018-10" db="EMBL/GenBank/DDBJ databases">
        <title>Phylogenomics of Brevibacillus.</title>
        <authorList>
            <person name="Dunlap C."/>
        </authorList>
    </citation>
    <scope>NUCLEOTIDE SEQUENCE [LARGE SCALE GENOMIC DNA]</scope>
    <source>
        <strain evidence="10 11">JCM 15716</strain>
    </source>
</reference>
<evidence type="ECO:0000256" key="3">
    <source>
        <dbReference type="ARBA" id="ARBA00016797"/>
    </source>
</evidence>
<protein>
    <recommendedName>
        <fullName evidence="3">Electron transfer flavoprotein subunit beta</fullName>
    </recommendedName>
    <alternativeName>
        <fullName evidence="7">Electron transfer flavoprotein small subunit</fullName>
    </alternativeName>
</protein>
<gene>
    <name evidence="10" type="ORF">EDM56_13795</name>
</gene>
<feature type="domain" description="Electron transfer flavoprotein alpha/beta-subunit N-terminal" evidence="9">
    <location>
        <begin position="21"/>
        <end position="208"/>
    </location>
</feature>
<comment type="cofactor">
    <cofactor evidence="8">
        <name>AMP</name>
        <dbReference type="ChEBI" id="CHEBI:456215"/>
    </cofactor>
</comment>
<dbReference type="PANTHER" id="PTHR21294:SF8">
    <property type="entry name" value="ELECTRON TRANSFER FLAVOPROTEIN SUBUNIT BETA"/>
    <property type="match status" value="1"/>
</dbReference>
<dbReference type="GO" id="GO:0005829">
    <property type="term" value="C:cytosol"/>
    <property type="evidence" value="ECO:0007669"/>
    <property type="project" value="TreeGrafter"/>
</dbReference>
<organism evidence="10 11">
    <name type="scientific">Brevibacillus fluminis</name>
    <dbReference type="NCBI Taxonomy" id="511487"/>
    <lineage>
        <taxon>Bacteria</taxon>
        <taxon>Bacillati</taxon>
        <taxon>Bacillota</taxon>
        <taxon>Bacilli</taxon>
        <taxon>Bacillales</taxon>
        <taxon>Paenibacillaceae</taxon>
        <taxon>Brevibacillus</taxon>
    </lineage>
</organism>
<comment type="caution">
    <text evidence="10">The sequence shown here is derived from an EMBL/GenBank/DDBJ whole genome shotgun (WGS) entry which is preliminary data.</text>
</comment>
<dbReference type="SUPFAM" id="SSF52402">
    <property type="entry name" value="Adenine nucleotide alpha hydrolases-like"/>
    <property type="match status" value="1"/>
</dbReference>
<evidence type="ECO:0000256" key="8">
    <source>
        <dbReference type="ARBA" id="ARBA00049933"/>
    </source>
</evidence>
<keyword evidence="4" id="KW-0813">Transport</keyword>
<proteinExistence type="inferred from homology"/>
<dbReference type="CDD" id="cd01714">
    <property type="entry name" value="ETF_beta"/>
    <property type="match status" value="1"/>
</dbReference>
<dbReference type="SMART" id="SM00893">
    <property type="entry name" value="ETF"/>
    <property type="match status" value="1"/>
</dbReference>
<dbReference type="EMBL" id="RHHQ01000011">
    <property type="protein sequence ID" value="RNB87647.1"/>
    <property type="molecule type" value="Genomic_DNA"/>
</dbReference>
<comment type="similarity">
    <text evidence="1">Belongs to the ETF beta-subunit/FixA family.</text>
</comment>
<evidence type="ECO:0000313" key="10">
    <source>
        <dbReference type="EMBL" id="RNB87647.1"/>
    </source>
</evidence>
<name>A0A3M8DKL5_9BACL</name>
<evidence type="ECO:0000256" key="1">
    <source>
        <dbReference type="ARBA" id="ARBA00007557"/>
    </source>
</evidence>
<dbReference type="InterPro" id="IPR000049">
    <property type="entry name" value="ET-Flavoprotein_bsu_CS"/>
</dbReference>
<evidence type="ECO:0000256" key="6">
    <source>
        <dbReference type="ARBA" id="ARBA00025649"/>
    </source>
</evidence>
<dbReference type="GO" id="GO:0009055">
    <property type="term" value="F:electron transfer activity"/>
    <property type="evidence" value="ECO:0007669"/>
    <property type="project" value="InterPro"/>
</dbReference>
<evidence type="ECO:0000313" key="11">
    <source>
        <dbReference type="Proteomes" id="UP000271031"/>
    </source>
</evidence>
<comment type="subunit">
    <text evidence="2">Heterodimer of an alpha and a beta subunit.</text>
</comment>
<evidence type="ECO:0000256" key="2">
    <source>
        <dbReference type="ARBA" id="ARBA00011355"/>
    </source>
</evidence>
<keyword evidence="5" id="KW-0249">Electron transport</keyword>
<evidence type="ECO:0000256" key="5">
    <source>
        <dbReference type="ARBA" id="ARBA00022982"/>
    </source>
</evidence>
<evidence type="ECO:0000259" key="9">
    <source>
        <dbReference type="SMART" id="SM00893"/>
    </source>
</evidence>